<gene>
    <name evidence="2" type="ORF">CYMTET_19092</name>
</gene>
<organism evidence="2 3">
    <name type="scientific">Cymbomonas tetramitiformis</name>
    <dbReference type="NCBI Taxonomy" id="36881"/>
    <lineage>
        <taxon>Eukaryota</taxon>
        <taxon>Viridiplantae</taxon>
        <taxon>Chlorophyta</taxon>
        <taxon>Pyramimonadophyceae</taxon>
        <taxon>Pyramimonadales</taxon>
        <taxon>Pyramimonadaceae</taxon>
        <taxon>Cymbomonas</taxon>
    </lineage>
</organism>
<dbReference type="AlphaFoldDB" id="A0AAE0G6W5"/>
<reference evidence="2 3" key="1">
    <citation type="journal article" date="2015" name="Genome Biol. Evol.">
        <title>Comparative Genomics of a Bacterivorous Green Alga Reveals Evolutionary Causalities and Consequences of Phago-Mixotrophic Mode of Nutrition.</title>
        <authorList>
            <person name="Burns J.A."/>
            <person name="Paasch A."/>
            <person name="Narechania A."/>
            <person name="Kim E."/>
        </authorList>
    </citation>
    <scope>NUCLEOTIDE SEQUENCE [LARGE SCALE GENOMIC DNA]</scope>
    <source>
        <strain evidence="2 3">PLY_AMNH</strain>
    </source>
</reference>
<sequence>MARGDGEVKYPIRESQLQELIEKQTAMMQTMAQAVNDTMKLNAERRESVKFKHHEEAELGRASLGSAQKTVQCVVKLLEDKPSSQAEEGDDDGEDGESIDDSSFITVPGSASVASDVLSAILKQVTAGDAFDVVRRCSNDAA</sequence>
<dbReference type="EMBL" id="LGRX02008871">
    <property type="protein sequence ID" value="KAK3272623.1"/>
    <property type="molecule type" value="Genomic_DNA"/>
</dbReference>
<name>A0AAE0G6W5_9CHLO</name>
<dbReference type="Proteomes" id="UP001190700">
    <property type="component" value="Unassembled WGS sequence"/>
</dbReference>
<accession>A0AAE0G6W5</accession>
<protein>
    <submittedName>
        <fullName evidence="2">Uncharacterized protein</fullName>
    </submittedName>
</protein>
<feature type="region of interest" description="Disordered" evidence="1">
    <location>
        <begin position="79"/>
        <end position="105"/>
    </location>
</feature>
<keyword evidence="3" id="KW-1185">Reference proteome</keyword>
<evidence type="ECO:0000313" key="2">
    <source>
        <dbReference type="EMBL" id="KAK3272623.1"/>
    </source>
</evidence>
<proteinExistence type="predicted"/>
<feature type="compositionally biased region" description="Acidic residues" evidence="1">
    <location>
        <begin position="87"/>
        <end position="100"/>
    </location>
</feature>
<evidence type="ECO:0000313" key="3">
    <source>
        <dbReference type="Proteomes" id="UP001190700"/>
    </source>
</evidence>
<evidence type="ECO:0000256" key="1">
    <source>
        <dbReference type="SAM" id="MobiDB-lite"/>
    </source>
</evidence>
<comment type="caution">
    <text evidence="2">The sequence shown here is derived from an EMBL/GenBank/DDBJ whole genome shotgun (WGS) entry which is preliminary data.</text>
</comment>